<organism evidence="6 7">
    <name type="scientific">Nepenthes gracilis</name>
    <name type="common">Slender pitcher plant</name>
    <dbReference type="NCBI Taxonomy" id="150966"/>
    <lineage>
        <taxon>Eukaryota</taxon>
        <taxon>Viridiplantae</taxon>
        <taxon>Streptophyta</taxon>
        <taxon>Embryophyta</taxon>
        <taxon>Tracheophyta</taxon>
        <taxon>Spermatophyta</taxon>
        <taxon>Magnoliopsida</taxon>
        <taxon>eudicotyledons</taxon>
        <taxon>Gunneridae</taxon>
        <taxon>Pentapetalae</taxon>
        <taxon>Caryophyllales</taxon>
        <taxon>Nepenthaceae</taxon>
        <taxon>Nepenthes</taxon>
    </lineage>
</organism>
<dbReference type="InterPro" id="IPR035979">
    <property type="entry name" value="RBD_domain_sf"/>
</dbReference>
<feature type="compositionally biased region" description="Polar residues" evidence="4">
    <location>
        <begin position="231"/>
        <end position="241"/>
    </location>
</feature>
<dbReference type="SUPFAM" id="SSF54928">
    <property type="entry name" value="RNA-binding domain, RBD"/>
    <property type="match status" value="1"/>
</dbReference>
<keyword evidence="7" id="KW-1185">Reference proteome</keyword>
<evidence type="ECO:0000256" key="2">
    <source>
        <dbReference type="ARBA" id="ARBA00023242"/>
    </source>
</evidence>
<dbReference type="AlphaFoldDB" id="A0AAD3S7I3"/>
<dbReference type="GO" id="GO:0071011">
    <property type="term" value="C:precatalytic spliceosome"/>
    <property type="evidence" value="ECO:0007669"/>
    <property type="project" value="TreeGrafter"/>
</dbReference>
<proteinExistence type="predicted"/>
<feature type="region of interest" description="Disordered" evidence="4">
    <location>
        <begin position="45"/>
        <end position="70"/>
    </location>
</feature>
<dbReference type="SMART" id="SM00360">
    <property type="entry name" value="RRM"/>
    <property type="match status" value="1"/>
</dbReference>
<feature type="region of interest" description="Disordered" evidence="4">
    <location>
        <begin position="346"/>
        <end position="466"/>
    </location>
</feature>
<dbReference type="GO" id="GO:0071004">
    <property type="term" value="C:U2-type prespliceosome"/>
    <property type="evidence" value="ECO:0007669"/>
    <property type="project" value="TreeGrafter"/>
</dbReference>
<dbReference type="InterPro" id="IPR051183">
    <property type="entry name" value="U1_U11-U12_snRNP_70-35kDa"/>
</dbReference>
<dbReference type="Pfam" id="PF00076">
    <property type="entry name" value="RRM_1"/>
    <property type="match status" value="1"/>
</dbReference>
<comment type="caution">
    <text evidence="6">The sequence shown here is derived from an EMBL/GenBank/DDBJ whole genome shotgun (WGS) entry which is preliminary data.</text>
</comment>
<feature type="domain" description="RRM" evidence="5">
    <location>
        <begin position="467"/>
        <end position="545"/>
    </location>
</feature>
<accession>A0AAD3S7I3</accession>
<dbReference type="GO" id="GO:0000398">
    <property type="term" value="P:mRNA splicing, via spliceosome"/>
    <property type="evidence" value="ECO:0007669"/>
    <property type="project" value="TreeGrafter"/>
</dbReference>
<keyword evidence="2" id="KW-0539">Nucleus</keyword>
<dbReference type="Gene3D" id="3.30.70.330">
    <property type="match status" value="1"/>
</dbReference>
<feature type="compositionally biased region" description="Basic residues" evidence="4">
    <location>
        <begin position="371"/>
        <end position="402"/>
    </location>
</feature>
<dbReference type="PANTHER" id="PTHR13952:SF9">
    <property type="entry name" value="SERINE_ARGININE REPETITIVE MATRIX PROTEIN 1-LIKE"/>
    <property type="match status" value="1"/>
</dbReference>
<dbReference type="GO" id="GO:0003729">
    <property type="term" value="F:mRNA binding"/>
    <property type="evidence" value="ECO:0007669"/>
    <property type="project" value="TreeGrafter"/>
</dbReference>
<evidence type="ECO:0000256" key="1">
    <source>
        <dbReference type="ARBA" id="ARBA00004123"/>
    </source>
</evidence>
<dbReference type="InterPro" id="IPR012677">
    <property type="entry name" value="Nucleotide-bd_a/b_plait_sf"/>
</dbReference>
<dbReference type="PROSITE" id="PS50102">
    <property type="entry name" value="RRM"/>
    <property type="match status" value="1"/>
</dbReference>
<protein>
    <recommendedName>
        <fullName evidence="5">RRM domain-containing protein</fullName>
    </recommendedName>
</protein>
<dbReference type="PANTHER" id="PTHR13952">
    <property type="entry name" value="U1 SMALL NUCLEAR RIBONUCLEOPROTEIN 70 KD"/>
    <property type="match status" value="1"/>
</dbReference>
<evidence type="ECO:0000256" key="4">
    <source>
        <dbReference type="SAM" id="MobiDB-lite"/>
    </source>
</evidence>
<dbReference type="GO" id="GO:0030619">
    <property type="term" value="F:U1 snRNA binding"/>
    <property type="evidence" value="ECO:0007669"/>
    <property type="project" value="TreeGrafter"/>
</dbReference>
<reference evidence="6" key="1">
    <citation type="submission" date="2023-05" db="EMBL/GenBank/DDBJ databases">
        <title>Nepenthes gracilis genome sequencing.</title>
        <authorList>
            <person name="Fukushima K."/>
        </authorList>
    </citation>
    <scope>NUCLEOTIDE SEQUENCE</scope>
    <source>
        <strain evidence="6">SING2019-196</strain>
    </source>
</reference>
<evidence type="ECO:0000259" key="5">
    <source>
        <dbReference type="PROSITE" id="PS50102"/>
    </source>
</evidence>
<gene>
    <name evidence="6" type="ORF">Nepgr_007581</name>
</gene>
<dbReference type="GO" id="GO:0005685">
    <property type="term" value="C:U1 snRNP"/>
    <property type="evidence" value="ECO:0007669"/>
    <property type="project" value="TreeGrafter"/>
</dbReference>
<dbReference type="Proteomes" id="UP001279734">
    <property type="component" value="Unassembled WGS sequence"/>
</dbReference>
<feature type="region of interest" description="Disordered" evidence="4">
    <location>
        <begin position="231"/>
        <end position="332"/>
    </location>
</feature>
<dbReference type="InterPro" id="IPR000504">
    <property type="entry name" value="RRM_dom"/>
</dbReference>
<dbReference type="EMBL" id="BSYO01000006">
    <property type="protein sequence ID" value="GMH05741.1"/>
    <property type="molecule type" value="Genomic_DNA"/>
</dbReference>
<evidence type="ECO:0000313" key="7">
    <source>
        <dbReference type="Proteomes" id="UP001279734"/>
    </source>
</evidence>
<sequence length="548" mass="61461">MENMIEIITLVLLPSRAYFFLMNLSPPGNQSEDIKELKSAVDGALDLNSPSDTKDPANSGAYDGNDNFQAGLNEFDQYESSSLPAVIKQDDVESPEEHSHFHVQGEIDNDFVNRTSTKYNEDEMQSLLEDDQSQVEIVNMQAISFLHDGAVVFHANGGNASEDASTLLNSQLKADVTENERVTLEESPEMDRLMPLACDKDAYRVSVDRLQHELPECIDGKVEGITSTEQRGGFISSSSPHQGADGADNANTNHSKKSHSMEICGSSQHSSQRAPILPSSPATVKQKSVLSLMSDGSRPSVHGESSSCLHKGSHDHLYSNKSHEREHSSPPQWSGLIKVVSSHDLLSPAKETSASPKRGSQRRVSPPLRHVSPRGRKHGRRDRSRSRPQSRSRSPPRQRHTSSRYDKDFRDRPQSRSPHARYRRRRSPRYSPRRRSPPGYLTHRRSPRKRPWSPPPNRSTGLGKPGRHLFVAGFEFLTTERDLERKFSRFGHVQDVRIVHDKRTGDSRGFAFLSMERDDQADAAIKALDETEWNGRIILVEKSKTSGR</sequence>
<evidence type="ECO:0000313" key="6">
    <source>
        <dbReference type="EMBL" id="GMH05741.1"/>
    </source>
</evidence>
<keyword evidence="3" id="KW-0694">RNA-binding</keyword>
<feature type="compositionally biased region" description="Basic and acidic residues" evidence="4">
    <location>
        <begin position="312"/>
        <end position="328"/>
    </location>
</feature>
<comment type="subcellular location">
    <subcellularLocation>
        <location evidence="1">Nucleus</location>
    </subcellularLocation>
</comment>
<feature type="compositionally biased region" description="Basic residues" evidence="4">
    <location>
        <begin position="418"/>
        <end position="451"/>
    </location>
</feature>
<evidence type="ECO:0000256" key="3">
    <source>
        <dbReference type="PROSITE-ProRule" id="PRU00176"/>
    </source>
</evidence>
<feature type="compositionally biased region" description="Basic and acidic residues" evidence="4">
    <location>
        <begin position="403"/>
        <end position="414"/>
    </location>
</feature>
<name>A0AAD3S7I3_NEPGR</name>
<feature type="compositionally biased region" description="Polar residues" evidence="4">
    <location>
        <begin position="280"/>
        <end position="291"/>
    </location>
</feature>